<feature type="compositionally biased region" description="Polar residues" evidence="1">
    <location>
        <begin position="178"/>
        <end position="190"/>
    </location>
</feature>
<sequence>MARKYFEDALPFEDARAIVRALGLRTQADWLRWSASGARPNNIPGCPHMAPPRGYGGIGWKGLRDWLGMESQEHNSALAIRNDSEVTRNLATVSETASPPHSSAIAICEDSEIANHLATRREKERLRKQKQREAKKRKAVCERPSEMAAPMATTLTPHITEPPSPAIAPTPSTGATPNNATHESLGSTATGKHAKGRLERAAAGDERAEHALVIRRDNQQALRDRRKRAHEDEVELEACMASSNTVRTLSYESVSNSCRRSTRTKPMKITGQDVPDVPERTAREQVRALAMDIAKKGKNSPTKMGNLLEGVLKHPLIAPAKVMMLPYLEKCINPK</sequence>
<dbReference type="Proteomes" id="UP001190700">
    <property type="component" value="Unassembled WGS sequence"/>
</dbReference>
<accession>A0AAE0CCJ1</accession>
<reference evidence="2 3" key="1">
    <citation type="journal article" date="2015" name="Genome Biol. Evol.">
        <title>Comparative Genomics of a Bacterivorous Green Alga Reveals Evolutionary Causalities and Consequences of Phago-Mixotrophic Mode of Nutrition.</title>
        <authorList>
            <person name="Burns J.A."/>
            <person name="Paasch A."/>
            <person name="Narechania A."/>
            <person name="Kim E."/>
        </authorList>
    </citation>
    <scope>NUCLEOTIDE SEQUENCE [LARGE SCALE GENOMIC DNA]</scope>
    <source>
        <strain evidence="2 3">PLY_AMNH</strain>
    </source>
</reference>
<feature type="region of interest" description="Disordered" evidence="1">
    <location>
        <begin position="119"/>
        <end position="204"/>
    </location>
</feature>
<proteinExistence type="predicted"/>
<dbReference type="AlphaFoldDB" id="A0AAE0CCJ1"/>
<keyword evidence="3" id="KW-1185">Reference proteome</keyword>
<protein>
    <submittedName>
        <fullName evidence="2">Uncharacterized protein</fullName>
    </submittedName>
</protein>
<evidence type="ECO:0000313" key="3">
    <source>
        <dbReference type="Proteomes" id="UP001190700"/>
    </source>
</evidence>
<comment type="caution">
    <text evidence="2">The sequence shown here is derived from an EMBL/GenBank/DDBJ whole genome shotgun (WGS) entry which is preliminary data.</text>
</comment>
<gene>
    <name evidence="2" type="ORF">CYMTET_38883</name>
</gene>
<organism evidence="2 3">
    <name type="scientific">Cymbomonas tetramitiformis</name>
    <dbReference type="NCBI Taxonomy" id="36881"/>
    <lineage>
        <taxon>Eukaryota</taxon>
        <taxon>Viridiplantae</taxon>
        <taxon>Chlorophyta</taxon>
        <taxon>Pyramimonadophyceae</taxon>
        <taxon>Pyramimonadales</taxon>
        <taxon>Pyramimonadaceae</taxon>
        <taxon>Cymbomonas</taxon>
    </lineage>
</organism>
<feature type="compositionally biased region" description="Basic residues" evidence="1">
    <location>
        <begin position="126"/>
        <end position="138"/>
    </location>
</feature>
<evidence type="ECO:0000256" key="1">
    <source>
        <dbReference type="SAM" id="MobiDB-lite"/>
    </source>
</evidence>
<evidence type="ECO:0000313" key="2">
    <source>
        <dbReference type="EMBL" id="KAK3251794.1"/>
    </source>
</evidence>
<dbReference type="EMBL" id="LGRX02025816">
    <property type="protein sequence ID" value="KAK3251794.1"/>
    <property type="molecule type" value="Genomic_DNA"/>
</dbReference>
<name>A0AAE0CCJ1_9CHLO</name>